<protein>
    <submittedName>
        <fullName evidence="2">Uncharacterized protein</fullName>
    </submittedName>
</protein>
<sequence>MIRLAVPALLLAAAPAIAQDAAPAEGPAAPLSMQQQAALKCSAAFALGAAEQAQGRNKAWPLLAERGKEFFVRSSAAIMDETGWTRDQVADELTAQARDLRRPGALEAAMQPCLLLLDASGL</sequence>
<dbReference type="RefSeq" id="WP_259960342.1">
    <property type="nucleotide sequence ID" value="NZ_JAOAMV010000001.1"/>
</dbReference>
<comment type="caution">
    <text evidence="2">The sequence shown here is derived from an EMBL/GenBank/DDBJ whole genome shotgun (WGS) entry which is preliminary data.</text>
</comment>
<dbReference type="AlphaFoldDB" id="A0A9X3ALW9"/>
<gene>
    <name evidence="2" type="ORF">N0B51_01090</name>
</gene>
<reference evidence="2" key="1">
    <citation type="submission" date="2022-09" db="EMBL/GenBank/DDBJ databases">
        <title>The genome sequence of Tsuneonella sp. YG55.</title>
        <authorList>
            <person name="Liu Y."/>
        </authorList>
    </citation>
    <scope>NUCLEOTIDE SEQUENCE</scope>
    <source>
        <strain evidence="2">YG55</strain>
    </source>
</reference>
<feature type="chain" id="PRO_5040997093" evidence="1">
    <location>
        <begin position="19"/>
        <end position="122"/>
    </location>
</feature>
<organism evidence="2 3">
    <name type="scientific">Tsuneonella litorea</name>
    <dbReference type="NCBI Taxonomy" id="2976475"/>
    <lineage>
        <taxon>Bacteria</taxon>
        <taxon>Pseudomonadati</taxon>
        <taxon>Pseudomonadota</taxon>
        <taxon>Alphaproteobacteria</taxon>
        <taxon>Sphingomonadales</taxon>
        <taxon>Erythrobacteraceae</taxon>
        <taxon>Tsuneonella</taxon>
    </lineage>
</organism>
<dbReference type="Proteomes" id="UP001142648">
    <property type="component" value="Unassembled WGS sequence"/>
</dbReference>
<evidence type="ECO:0000313" key="3">
    <source>
        <dbReference type="Proteomes" id="UP001142648"/>
    </source>
</evidence>
<accession>A0A9X3ALW9</accession>
<evidence type="ECO:0000256" key="1">
    <source>
        <dbReference type="SAM" id="SignalP"/>
    </source>
</evidence>
<keyword evidence="3" id="KW-1185">Reference proteome</keyword>
<evidence type="ECO:0000313" key="2">
    <source>
        <dbReference type="EMBL" id="MCT2557567.1"/>
    </source>
</evidence>
<dbReference type="EMBL" id="JAOAMV010000001">
    <property type="protein sequence ID" value="MCT2557567.1"/>
    <property type="molecule type" value="Genomic_DNA"/>
</dbReference>
<feature type="signal peptide" evidence="1">
    <location>
        <begin position="1"/>
        <end position="18"/>
    </location>
</feature>
<keyword evidence="1" id="KW-0732">Signal</keyword>
<name>A0A9X3ALW9_9SPHN</name>
<proteinExistence type="predicted"/>